<protein>
    <recommendedName>
        <fullName evidence="3">Aminoglycoside adenylyltransferase</fullName>
    </recommendedName>
</protein>
<dbReference type="InterPro" id="IPR007530">
    <property type="entry name" value="Aminoglycoside_adenylylTfrase"/>
</dbReference>
<dbReference type="EMBL" id="JABJVM010000004">
    <property type="protein sequence ID" value="MBA3925792.1"/>
    <property type="molecule type" value="Genomic_DNA"/>
</dbReference>
<accession>A0A7W1T5C1</accession>
<organism evidence="1 2">
    <name type="scientific">Listeria rustica</name>
    <dbReference type="NCBI Taxonomy" id="2713503"/>
    <lineage>
        <taxon>Bacteria</taxon>
        <taxon>Bacillati</taxon>
        <taxon>Bacillota</taxon>
        <taxon>Bacilli</taxon>
        <taxon>Bacillales</taxon>
        <taxon>Listeriaceae</taxon>
        <taxon>Listeria</taxon>
    </lineage>
</organism>
<evidence type="ECO:0008006" key="3">
    <source>
        <dbReference type="Google" id="ProtNLM"/>
    </source>
</evidence>
<dbReference type="Pfam" id="PF04439">
    <property type="entry name" value="Adenyl_transf"/>
    <property type="match status" value="1"/>
</dbReference>
<keyword evidence="2" id="KW-1185">Reference proteome</keyword>
<dbReference type="RefSeq" id="WP_181676008.1">
    <property type="nucleotide sequence ID" value="NZ_JABJVM010000004.1"/>
</dbReference>
<dbReference type="Proteomes" id="UP000548787">
    <property type="component" value="Unassembled WGS sequence"/>
</dbReference>
<evidence type="ECO:0000313" key="1">
    <source>
        <dbReference type="EMBL" id="MBA3925792.1"/>
    </source>
</evidence>
<dbReference type="SUPFAM" id="SSF81301">
    <property type="entry name" value="Nucleotidyltransferase"/>
    <property type="match status" value="1"/>
</dbReference>
<gene>
    <name evidence="1" type="ORF">HPK16_05525</name>
</gene>
<proteinExistence type="predicted"/>
<dbReference type="SUPFAM" id="SSF81631">
    <property type="entry name" value="PAP/OAS1 substrate-binding domain"/>
    <property type="match status" value="1"/>
</dbReference>
<reference evidence="1 2" key="1">
    <citation type="submission" date="2020-08" db="EMBL/GenBank/DDBJ databases">
        <title>Listeria ohnekaius sp. nov. and Listeria portnoyii sp. nov. isolated from non-agricultural and natural environments.</title>
        <authorList>
            <person name="Weller D."/>
            <person name="Belias A.M."/>
            <person name="Liao J."/>
            <person name="Guo S."/>
            <person name="Orsi R.H."/>
            <person name="Wiedmann M."/>
        </authorList>
    </citation>
    <scope>NUCLEOTIDE SEQUENCE [LARGE SCALE GENOMIC DNA]</scope>
    <source>
        <strain evidence="1 2">FSL W9-0585</strain>
    </source>
</reference>
<name>A0A7W1T5C1_9LIST</name>
<dbReference type="Gene3D" id="3.30.460.10">
    <property type="entry name" value="Beta Polymerase, domain 2"/>
    <property type="match status" value="1"/>
</dbReference>
<sequence>MNLKRTEIVEKIILWGEQQEQVCALVLEGSLAKQQGVDQLSDLDINVWFTGDVSFGKTVDWLAEIGDVLIENQLHMDSPAGEVATQLVLFQNGVKVDFSFWPIAYLEKPFPYYEKMEILLDKDRHTEQINLCLCEKKYISMKKSYFDHIVNEFWFELHYVAKFLKREEIWFVQSIQAGIRDNYLLPFLEEQARIHERDVFFSGRKIESWMEPSNLKRFPSIFPDYSLAANWQAMWAEIALFEEVSHFISQHYQFELPTAKIEGMKRLLRDIQEG</sequence>
<comment type="caution">
    <text evidence="1">The sequence shown here is derived from an EMBL/GenBank/DDBJ whole genome shotgun (WGS) entry which is preliminary data.</text>
</comment>
<dbReference type="AlphaFoldDB" id="A0A7W1T5C1"/>
<dbReference type="Gene3D" id="1.20.120.330">
    <property type="entry name" value="Nucleotidyltransferases domain 2"/>
    <property type="match status" value="1"/>
</dbReference>
<evidence type="ECO:0000313" key="2">
    <source>
        <dbReference type="Proteomes" id="UP000548787"/>
    </source>
</evidence>
<dbReference type="InterPro" id="IPR043519">
    <property type="entry name" value="NT_sf"/>
</dbReference>